<dbReference type="InterPro" id="IPR000644">
    <property type="entry name" value="CBS_dom"/>
</dbReference>
<dbReference type="RefSeq" id="WP_123741288.1">
    <property type="nucleotide sequence ID" value="NZ_RJKM01000001.1"/>
</dbReference>
<dbReference type="InterPro" id="IPR051257">
    <property type="entry name" value="Diverse_CBS-Domain"/>
</dbReference>
<comment type="caution">
    <text evidence="5">The sequence shown here is derived from an EMBL/GenBank/DDBJ whole genome shotgun (WGS) entry which is preliminary data.</text>
</comment>
<proteinExistence type="predicted"/>
<evidence type="ECO:0000256" key="3">
    <source>
        <dbReference type="SAM" id="MobiDB-lite"/>
    </source>
</evidence>
<evidence type="ECO:0000313" key="6">
    <source>
        <dbReference type="Proteomes" id="UP000268727"/>
    </source>
</evidence>
<dbReference type="PROSITE" id="PS51371">
    <property type="entry name" value="CBS"/>
    <property type="match status" value="1"/>
</dbReference>
<dbReference type="Proteomes" id="UP000268727">
    <property type="component" value="Unassembled WGS sequence"/>
</dbReference>
<keyword evidence="1 2" id="KW-0129">CBS domain</keyword>
<evidence type="ECO:0000256" key="1">
    <source>
        <dbReference type="ARBA" id="ARBA00023122"/>
    </source>
</evidence>
<dbReference type="SMART" id="SM00116">
    <property type="entry name" value="CBS"/>
    <property type="match status" value="1"/>
</dbReference>
<keyword evidence="6" id="KW-1185">Reference proteome</keyword>
<gene>
    <name evidence="5" type="ORF">EDD40_0300</name>
</gene>
<dbReference type="Pfam" id="PF00571">
    <property type="entry name" value="CBS"/>
    <property type="match status" value="1"/>
</dbReference>
<evidence type="ECO:0000256" key="2">
    <source>
        <dbReference type="PROSITE-ProRule" id="PRU00703"/>
    </source>
</evidence>
<name>A0A3N1GXT7_9PSEU</name>
<dbReference type="AlphaFoldDB" id="A0A3N1GXT7"/>
<sequence length="171" mass="17943">MRGRDLTTRDVVTVSPETSARDAAALPAARDFTALPVADGSGALVGVVTEADALRDRLPPDPRPLVHGQPSRARAVPRRTVADVTSEPVTGASPGTDIAEPARQMPEHGARSLGHHANPHRWTVSVVDGRVAIVDELDDERDRLVAAVPAGAVPGVADVSFPETRRAVDHG</sequence>
<dbReference type="PANTHER" id="PTHR43080">
    <property type="entry name" value="CBS DOMAIN-CONTAINING PROTEIN CBSX3, MITOCHONDRIAL"/>
    <property type="match status" value="1"/>
</dbReference>
<evidence type="ECO:0000259" key="4">
    <source>
        <dbReference type="PROSITE" id="PS51371"/>
    </source>
</evidence>
<feature type="region of interest" description="Disordered" evidence="3">
    <location>
        <begin position="55"/>
        <end position="101"/>
    </location>
</feature>
<organism evidence="5 6">
    <name type="scientific">Saccharothrix texasensis</name>
    <dbReference type="NCBI Taxonomy" id="103734"/>
    <lineage>
        <taxon>Bacteria</taxon>
        <taxon>Bacillati</taxon>
        <taxon>Actinomycetota</taxon>
        <taxon>Actinomycetes</taxon>
        <taxon>Pseudonocardiales</taxon>
        <taxon>Pseudonocardiaceae</taxon>
        <taxon>Saccharothrix</taxon>
    </lineage>
</organism>
<protein>
    <submittedName>
        <fullName evidence="5">CBS domain protein</fullName>
    </submittedName>
</protein>
<feature type="domain" description="CBS" evidence="4">
    <location>
        <begin position="7"/>
        <end position="65"/>
    </location>
</feature>
<dbReference type="EMBL" id="RJKM01000001">
    <property type="protein sequence ID" value="ROP35084.1"/>
    <property type="molecule type" value="Genomic_DNA"/>
</dbReference>
<accession>A0A3N1GXT7</accession>
<dbReference type="OrthoDB" id="9799454at2"/>
<evidence type="ECO:0000313" key="5">
    <source>
        <dbReference type="EMBL" id="ROP35084.1"/>
    </source>
</evidence>
<dbReference type="PANTHER" id="PTHR43080:SF29">
    <property type="entry name" value="OS02G0818000 PROTEIN"/>
    <property type="match status" value="1"/>
</dbReference>
<dbReference type="SUPFAM" id="SSF54631">
    <property type="entry name" value="CBS-domain pair"/>
    <property type="match status" value="1"/>
</dbReference>
<dbReference type="Gene3D" id="3.10.580.10">
    <property type="entry name" value="CBS-domain"/>
    <property type="match status" value="1"/>
</dbReference>
<reference evidence="5 6" key="1">
    <citation type="submission" date="2018-11" db="EMBL/GenBank/DDBJ databases">
        <title>Sequencing the genomes of 1000 actinobacteria strains.</title>
        <authorList>
            <person name="Klenk H.-P."/>
        </authorList>
    </citation>
    <scope>NUCLEOTIDE SEQUENCE [LARGE SCALE GENOMIC DNA]</scope>
    <source>
        <strain evidence="5 6">DSM 44231</strain>
    </source>
</reference>
<dbReference type="InterPro" id="IPR046342">
    <property type="entry name" value="CBS_dom_sf"/>
</dbReference>